<comment type="caution">
    <text evidence="2">The sequence shown here is derived from an EMBL/GenBank/DDBJ whole genome shotgun (WGS) entry which is preliminary data.</text>
</comment>
<keyword evidence="3" id="KW-1185">Reference proteome</keyword>
<feature type="region of interest" description="Disordered" evidence="1">
    <location>
        <begin position="330"/>
        <end position="367"/>
    </location>
</feature>
<evidence type="ECO:0000313" key="3">
    <source>
        <dbReference type="Proteomes" id="UP000054596"/>
    </source>
</evidence>
<proteinExistence type="predicted"/>
<dbReference type="Proteomes" id="UP000054596">
    <property type="component" value="Unassembled WGS sequence"/>
</dbReference>
<evidence type="ECO:0000256" key="1">
    <source>
        <dbReference type="SAM" id="MobiDB-lite"/>
    </source>
</evidence>
<accession>A0A158DH11</accession>
<name>A0A158DH11_9BURK</name>
<feature type="compositionally biased region" description="Basic residues" evidence="1">
    <location>
        <begin position="344"/>
        <end position="358"/>
    </location>
</feature>
<dbReference type="EMBL" id="FCOJ02000087">
    <property type="protein sequence ID" value="SAK93690.1"/>
    <property type="molecule type" value="Genomic_DNA"/>
</dbReference>
<protein>
    <submittedName>
        <fullName evidence="2">Uncharacterized protein</fullName>
    </submittedName>
</protein>
<sequence>MLGVLLRNRMTGETHESAGPDCTRGRARAHENVGRLMRLDMRARETLGVFVARVARRVLLHRVDSRIEMRAAHRARDETLLRRLQRLLEVVVVDLGDARRHFTARRPCIDPFVLVRRGRLRAKRQLGAMRRRAVYLRRIRENQPMLSALMLDVVVDAFALGDPAQKIEIRLAVLRAVFEARIVRRAFVLEVDVIVAEHLCDDRGHGHPMKKSAVRRAREQPQARAHGRAIHRRAVGLRARGPRQLERRDDAVVLAPAARGNLQRQREVAAEHRRDIEVRAIGEQFEIPLREPPEFLASAHAIEHEGVLAERASHLRDAVGIGEHHRWPPFREFASGASPDRRSSPRRPRCTGRSRRYRATADCRASP</sequence>
<reference evidence="2" key="1">
    <citation type="submission" date="2016-01" db="EMBL/GenBank/DDBJ databases">
        <authorList>
            <person name="Peeters C."/>
        </authorList>
    </citation>
    <scope>NUCLEOTIDE SEQUENCE [LARGE SCALE GENOMIC DNA]</scope>
    <source>
        <strain evidence="2">LMG 29325</strain>
    </source>
</reference>
<evidence type="ECO:0000313" key="2">
    <source>
        <dbReference type="EMBL" id="SAK93690.1"/>
    </source>
</evidence>
<dbReference type="AlphaFoldDB" id="A0A158DH11"/>
<gene>
    <name evidence="2" type="ORF">AWB82_06731</name>
</gene>
<organism evidence="2 3">
    <name type="scientific">Caballeronia glebae</name>
    <dbReference type="NCBI Taxonomy" id="1777143"/>
    <lineage>
        <taxon>Bacteria</taxon>
        <taxon>Pseudomonadati</taxon>
        <taxon>Pseudomonadota</taxon>
        <taxon>Betaproteobacteria</taxon>
        <taxon>Burkholderiales</taxon>
        <taxon>Burkholderiaceae</taxon>
        <taxon>Caballeronia</taxon>
    </lineage>
</organism>